<dbReference type="CDD" id="cd00130">
    <property type="entry name" value="PAS"/>
    <property type="match status" value="1"/>
</dbReference>
<dbReference type="SUPFAM" id="SSF55785">
    <property type="entry name" value="PYP-like sensor domain (PAS domain)"/>
    <property type="match status" value="1"/>
</dbReference>
<sequence>MKRKAFSPLNMLEPMESFFSQILNSTPQCILLIDVKTNLIVYANKTCEDLYGYTQEELLGVPMDALNSTGRSIIQKEMQGVKDKYPKAHCFKGVHTHQSGVSIEVEIVSKLTIIHNRQYFLYNISSRDRREKYEASSKKFLAVLPGGIRQRADTVRIEAEFEQALQES</sequence>
<dbReference type="InterPro" id="IPR013767">
    <property type="entry name" value="PAS_fold"/>
</dbReference>
<dbReference type="OrthoDB" id="9804955at2"/>
<dbReference type="RefSeq" id="WP_122628604.1">
    <property type="nucleotide sequence ID" value="NZ_UPPP01000078.1"/>
</dbReference>
<evidence type="ECO:0000313" key="2">
    <source>
        <dbReference type="EMBL" id="VBB07673.1"/>
    </source>
</evidence>
<keyword evidence="3" id="KW-1185">Reference proteome</keyword>
<accession>A0A498RC14</accession>
<dbReference type="NCBIfam" id="TIGR00229">
    <property type="entry name" value="sensory_box"/>
    <property type="match status" value="1"/>
</dbReference>
<dbReference type="AlphaFoldDB" id="A0A498RC14"/>
<dbReference type="SMART" id="SM00091">
    <property type="entry name" value="PAS"/>
    <property type="match status" value="1"/>
</dbReference>
<feature type="domain" description="PAS" evidence="1">
    <location>
        <begin position="15"/>
        <end position="60"/>
    </location>
</feature>
<dbReference type="InterPro" id="IPR035965">
    <property type="entry name" value="PAS-like_dom_sf"/>
</dbReference>
<dbReference type="Proteomes" id="UP000277811">
    <property type="component" value="Unassembled WGS sequence"/>
</dbReference>
<dbReference type="EMBL" id="UPPP01000078">
    <property type="protein sequence ID" value="VBB07673.1"/>
    <property type="molecule type" value="Genomic_DNA"/>
</dbReference>
<evidence type="ECO:0000259" key="1">
    <source>
        <dbReference type="PROSITE" id="PS50112"/>
    </source>
</evidence>
<dbReference type="Gene3D" id="3.30.450.20">
    <property type="entry name" value="PAS domain"/>
    <property type="match status" value="1"/>
</dbReference>
<protein>
    <recommendedName>
        <fullName evidence="1">PAS domain-containing protein</fullName>
    </recommendedName>
</protein>
<dbReference type="InterPro" id="IPR000014">
    <property type="entry name" value="PAS"/>
</dbReference>
<evidence type="ECO:0000313" key="3">
    <source>
        <dbReference type="Proteomes" id="UP000277811"/>
    </source>
</evidence>
<gene>
    <name evidence="2" type="ORF">LUCI_2938</name>
</gene>
<proteinExistence type="predicted"/>
<reference evidence="2 3" key="1">
    <citation type="submission" date="2018-06" db="EMBL/GenBank/DDBJ databases">
        <authorList>
            <person name="Strepis N."/>
        </authorList>
    </citation>
    <scope>NUCLEOTIDE SEQUENCE [LARGE SCALE GENOMIC DNA]</scope>
    <source>
        <strain evidence="2">LUCI</strain>
    </source>
</reference>
<name>A0A498RC14_9FIRM</name>
<dbReference type="GO" id="GO:0006355">
    <property type="term" value="P:regulation of DNA-templated transcription"/>
    <property type="evidence" value="ECO:0007669"/>
    <property type="project" value="InterPro"/>
</dbReference>
<dbReference type="PROSITE" id="PS50112">
    <property type="entry name" value="PAS"/>
    <property type="match status" value="1"/>
</dbReference>
<dbReference type="Pfam" id="PF00989">
    <property type="entry name" value="PAS"/>
    <property type="match status" value="1"/>
</dbReference>
<organism evidence="2 3">
    <name type="scientific">Lucifera butyrica</name>
    <dbReference type="NCBI Taxonomy" id="1351585"/>
    <lineage>
        <taxon>Bacteria</taxon>
        <taxon>Bacillati</taxon>
        <taxon>Bacillota</taxon>
        <taxon>Negativicutes</taxon>
        <taxon>Veillonellales</taxon>
        <taxon>Veillonellaceae</taxon>
        <taxon>Lucifera</taxon>
    </lineage>
</organism>